<dbReference type="OrthoDB" id="10689019at2759"/>
<evidence type="ECO:0000313" key="3">
    <source>
        <dbReference type="Proteomes" id="UP000290288"/>
    </source>
</evidence>
<proteinExistence type="predicted"/>
<feature type="region of interest" description="Disordered" evidence="1">
    <location>
        <begin position="24"/>
        <end position="54"/>
    </location>
</feature>
<dbReference type="STRING" id="2316362.A0A4Q2D950"/>
<dbReference type="AlphaFoldDB" id="A0A4Q2D950"/>
<feature type="compositionally biased region" description="Low complexity" evidence="1">
    <location>
        <begin position="34"/>
        <end position="51"/>
    </location>
</feature>
<feature type="region of interest" description="Disordered" evidence="1">
    <location>
        <begin position="347"/>
        <end position="405"/>
    </location>
</feature>
<name>A0A4Q2D950_9AGAR</name>
<evidence type="ECO:0000313" key="2">
    <source>
        <dbReference type="EMBL" id="RXW15231.1"/>
    </source>
</evidence>
<accession>A0A4Q2D950</accession>
<dbReference type="Proteomes" id="UP000290288">
    <property type="component" value="Unassembled WGS sequence"/>
</dbReference>
<feature type="compositionally biased region" description="Polar residues" evidence="1">
    <location>
        <begin position="173"/>
        <end position="194"/>
    </location>
</feature>
<comment type="caution">
    <text evidence="2">The sequence shown here is derived from an EMBL/GenBank/DDBJ whole genome shotgun (WGS) entry which is preliminary data.</text>
</comment>
<feature type="region of interest" description="Disordered" evidence="1">
    <location>
        <begin position="173"/>
        <end position="243"/>
    </location>
</feature>
<keyword evidence="3" id="KW-1185">Reference proteome</keyword>
<feature type="compositionally biased region" description="Polar residues" evidence="1">
    <location>
        <begin position="361"/>
        <end position="372"/>
    </location>
</feature>
<feature type="region of interest" description="Disordered" evidence="1">
    <location>
        <begin position="869"/>
        <end position="923"/>
    </location>
</feature>
<dbReference type="EMBL" id="SDEE01000578">
    <property type="protein sequence ID" value="RXW15231.1"/>
    <property type="molecule type" value="Genomic_DNA"/>
</dbReference>
<feature type="compositionally biased region" description="Polar residues" evidence="1">
    <location>
        <begin position="203"/>
        <end position="217"/>
    </location>
</feature>
<feature type="compositionally biased region" description="Acidic residues" evidence="1">
    <location>
        <begin position="907"/>
        <end position="923"/>
    </location>
</feature>
<reference evidence="2 3" key="1">
    <citation type="submission" date="2019-01" db="EMBL/GenBank/DDBJ databases">
        <title>Draft genome sequence of Psathyrella aberdarensis IHI B618.</title>
        <authorList>
            <person name="Buettner E."/>
            <person name="Kellner H."/>
        </authorList>
    </citation>
    <scope>NUCLEOTIDE SEQUENCE [LARGE SCALE GENOMIC DNA]</scope>
    <source>
        <strain evidence="2 3">IHI B618</strain>
    </source>
</reference>
<organism evidence="2 3">
    <name type="scientific">Candolleomyces aberdarensis</name>
    <dbReference type="NCBI Taxonomy" id="2316362"/>
    <lineage>
        <taxon>Eukaryota</taxon>
        <taxon>Fungi</taxon>
        <taxon>Dikarya</taxon>
        <taxon>Basidiomycota</taxon>
        <taxon>Agaricomycotina</taxon>
        <taxon>Agaricomycetes</taxon>
        <taxon>Agaricomycetidae</taxon>
        <taxon>Agaricales</taxon>
        <taxon>Agaricineae</taxon>
        <taxon>Psathyrellaceae</taxon>
        <taxon>Candolleomyces</taxon>
    </lineage>
</organism>
<gene>
    <name evidence="2" type="ORF">EST38_g10619</name>
</gene>
<evidence type="ECO:0000256" key="1">
    <source>
        <dbReference type="SAM" id="MobiDB-lite"/>
    </source>
</evidence>
<protein>
    <submittedName>
        <fullName evidence="2">Uncharacterized protein</fullName>
    </submittedName>
</protein>
<sequence>MARAPFRPAFSLTSLAAMSNPNDFHDSEFDTFQSSASGPGPSGPPSFNSAPGGIGAAPGGFAGFGSMQGAAPFGAMSVQSSVFGQMPMQGGGFGSTPLQGGGFGPMPLQGSGFMQGSGSVMQGGTGFGPMQGGGGFVPMQGSGGFVPMQGGGGGFAPMQGGGGSGFAPMQGSSTFGSTQASGTFGTFPFTNNPAPSGGRHSRASSQHQVRYSATPGPSSRPAPPLVGPGVPGHGNFEPPPATVADQDPPFFPTDNYARTFGDALGDRHGGDEARWTSSLPHDFMSSHQMSLNTSSLSATLSDFISQDPDLVEPTMPNITTFSQSGGIADDLSDTPYMARAALAGIPYPNQTHHGDDVATGSAPSQAGASSDLPQAPFEDPPQSPSQASPPQAPDETPQRRPSKTSISVADILGEEAVEAAFDGLKECMGSREPTSAKLRRTIEALVTITREWTLAFLMSRILCGQLPDQTELIDICEHTIDTPEVSVLFSMSRLHAGFPPNLITGWRQHVGNEVVAYFESHVTAPVRAAVIRWHHDFLRAALFYTLAHVLTNSRMFPDYDDSWPLDTNLKMKTLILARTGGYMHLYCKRAKSDFVTSFHMLLDSHQHPTGVKTYEMALDIQRLDPEPRFACHLFQHAAIGSVAGFVAHAMVYTNCAVVASFLLPGQMYLLVPFCCGILTLALGGIEEYGHQVSVEAIVHNSGLMNLLYAKVGYTREFMNFMRSKGTLSEKKDIEWLNKSIKARVAMAINPFQKDIIADLGSVVQPSRSEKFPNEFADLESQSDFGRTYAAHQPNDQDNVFSAAISKRVEEAQRLDAERLAQRQKNVDAATKSSVFLLGLGTRTFENVGLRMQRQAPPLNRSISLASFQQPPHNALQPALPPSSFIHHNAPQPALPASAGSPMHEIDYAPDDDDSGDSGDESNA</sequence>